<evidence type="ECO:0000313" key="4">
    <source>
        <dbReference type="EMBL" id="MCA6079261.1"/>
    </source>
</evidence>
<sequence length="115" mass="12756">MKFSHNIKEGILTITLEGDLIGENSGIDLIELVNAQILDGQRLCLIDISKLRYINSSGIGVLITILTKFRNKGGEICLLEPSENVKKLLIITKLNAIFLIAQTREEAIKLLTQHS</sequence>
<feature type="domain" description="STAS" evidence="3">
    <location>
        <begin position="1"/>
        <end position="111"/>
    </location>
</feature>
<dbReference type="AlphaFoldDB" id="A0A9X1L3G2"/>
<reference evidence="4" key="1">
    <citation type="submission" date="2021-09" db="EMBL/GenBank/DDBJ databases">
        <title>Fulvivirga sp. isolated from coastal sediment.</title>
        <authorList>
            <person name="Yu H."/>
        </authorList>
    </citation>
    <scope>NUCLEOTIDE SEQUENCE</scope>
    <source>
        <strain evidence="4">1062</strain>
    </source>
</reference>
<evidence type="ECO:0000259" key="3">
    <source>
        <dbReference type="PROSITE" id="PS50801"/>
    </source>
</evidence>
<dbReference type="SUPFAM" id="SSF52091">
    <property type="entry name" value="SpoIIaa-like"/>
    <property type="match status" value="1"/>
</dbReference>
<evidence type="ECO:0000256" key="2">
    <source>
        <dbReference type="RuleBase" id="RU003749"/>
    </source>
</evidence>
<comment type="similarity">
    <text evidence="1 2">Belongs to the anti-sigma-factor antagonist family.</text>
</comment>
<proteinExistence type="inferred from homology"/>
<dbReference type="InterPro" id="IPR002645">
    <property type="entry name" value="STAS_dom"/>
</dbReference>
<organism evidence="4 5">
    <name type="scientific">Fulvivirga sedimenti</name>
    <dbReference type="NCBI Taxonomy" id="2879465"/>
    <lineage>
        <taxon>Bacteria</taxon>
        <taxon>Pseudomonadati</taxon>
        <taxon>Bacteroidota</taxon>
        <taxon>Cytophagia</taxon>
        <taxon>Cytophagales</taxon>
        <taxon>Fulvivirgaceae</taxon>
        <taxon>Fulvivirga</taxon>
    </lineage>
</organism>
<dbReference type="InterPro" id="IPR036513">
    <property type="entry name" value="STAS_dom_sf"/>
</dbReference>
<protein>
    <recommendedName>
        <fullName evidence="2">Anti-sigma factor antagonist</fullName>
    </recommendedName>
</protein>
<dbReference type="Gene3D" id="3.30.750.24">
    <property type="entry name" value="STAS domain"/>
    <property type="match status" value="1"/>
</dbReference>
<dbReference type="GO" id="GO:0043856">
    <property type="term" value="F:anti-sigma factor antagonist activity"/>
    <property type="evidence" value="ECO:0007669"/>
    <property type="project" value="InterPro"/>
</dbReference>
<accession>A0A9X1L3G2</accession>
<evidence type="ECO:0000256" key="1">
    <source>
        <dbReference type="ARBA" id="ARBA00009013"/>
    </source>
</evidence>
<dbReference type="Pfam" id="PF01740">
    <property type="entry name" value="STAS"/>
    <property type="match status" value="1"/>
</dbReference>
<dbReference type="PANTHER" id="PTHR33495">
    <property type="entry name" value="ANTI-SIGMA FACTOR ANTAGONIST TM_1081-RELATED-RELATED"/>
    <property type="match status" value="1"/>
</dbReference>
<keyword evidence="5" id="KW-1185">Reference proteome</keyword>
<gene>
    <name evidence="4" type="ORF">LDX50_30625</name>
</gene>
<dbReference type="NCBIfam" id="TIGR00377">
    <property type="entry name" value="ant_ant_sig"/>
    <property type="match status" value="1"/>
</dbReference>
<name>A0A9X1L3G2_9BACT</name>
<dbReference type="CDD" id="cd07043">
    <property type="entry name" value="STAS_anti-anti-sigma_factors"/>
    <property type="match status" value="1"/>
</dbReference>
<comment type="caution">
    <text evidence="4">The sequence shown here is derived from an EMBL/GenBank/DDBJ whole genome shotgun (WGS) entry which is preliminary data.</text>
</comment>
<dbReference type="PANTHER" id="PTHR33495:SF2">
    <property type="entry name" value="ANTI-SIGMA FACTOR ANTAGONIST TM_1081-RELATED"/>
    <property type="match status" value="1"/>
</dbReference>
<dbReference type="InterPro" id="IPR003658">
    <property type="entry name" value="Anti-sigma_ant"/>
</dbReference>
<dbReference type="RefSeq" id="WP_225700119.1">
    <property type="nucleotide sequence ID" value="NZ_JAIXNE010000013.1"/>
</dbReference>
<dbReference type="PROSITE" id="PS50801">
    <property type="entry name" value="STAS"/>
    <property type="match status" value="1"/>
</dbReference>
<dbReference type="Proteomes" id="UP001139409">
    <property type="component" value="Unassembled WGS sequence"/>
</dbReference>
<evidence type="ECO:0000313" key="5">
    <source>
        <dbReference type="Proteomes" id="UP001139409"/>
    </source>
</evidence>
<dbReference type="EMBL" id="JAIXNE010000013">
    <property type="protein sequence ID" value="MCA6079261.1"/>
    <property type="molecule type" value="Genomic_DNA"/>
</dbReference>